<sequence>MITLTEHIIVVGVENCPPILEKSMYDSWASRIHLFIKGKKHGMMMLDSIDNGPLVYLTVEENRQTRPMKYSELTEAQQLQDDCDVQATNIILHGLPPDVLCNLFDKFAYVQGETLYEYYWRFSPLINDTHTIRMTMQNVQVSTNFLNALPSKWIKFVTDVKLAKSLYTTNYDKLYAYLSKHERHANEVHITCERYPDPHALVATSPTLYNLSQSTQHSCSLMYPPPQQFTPVYAHQGFQHQTIKSENRLILEIKQPFKMAESQFNKFKEDKIRVTLPKWPRNIELFKEKLMLDDAQEVGQILDEEQLAFLADPGISEAPVAQ</sequence>
<accession>A0A699GG13</accession>
<dbReference type="EMBL" id="BKCJ010000018">
    <property type="protein sequence ID" value="GEU28749.1"/>
    <property type="molecule type" value="Genomic_DNA"/>
</dbReference>
<comment type="caution">
    <text evidence="1">The sequence shown here is derived from an EMBL/GenBank/DDBJ whole genome shotgun (WGS) entry which is preliminary data.</text>
</comment>
<protein>
    <recommendedName>
        <fullName evidence="2">Integrase, catalytic region, zinc finger, CCHC-type, peptidase aspartic, catalytic</fullName>
    </recommendedName>
</protein>
<name>A0A699GG13_TANCI</name>
<evidence type="ECO:0008006" key="2">
    <source>
        <dbReference type="Google" id="ProtNLM"/>
    </source>
</evidence>
<dbReference type="AlphaFoldDB" id="A0A699GG13"/>
<proteinExistence type="predicted"/>
<organism evidence="1">
    <name type="scientific">Tanacetum cinerariifolium</name>
    <name type="common">Dalmatian daisy</name>
    <name type="synonym">Chrysanthemum cinerariifolium</name>
    <dbReference type="NCBI Taxonomy" id="118510"/>
    <lineage>
        <taxon>Eukaryota</taxon>
        <taxon>Viridiplantae</taxon>
        <taxon>Streptophyta</taxon>
        <taxon>Embryophyta</taxon>
        <taxon>Tracheophyta</taxon>
        <taxon>Spermatophyta</taxon>
        <taxon>Magnoliopsida</taxon>
        <taxon>eudicotyledons</taxon>
        <taxon>Gunneridae</taxon>
        <taxon>Pentapetalae</taxon>
        <taxon>asterids</taxon>
        <taxon>campanulids</taxon>
        <taxon>Asterales</taxon>
        <taxon>Asteraceae</taxon>
        <taxon>Asteroideae</taxon>
        <taxon>Anthemideae</taxon>
        <taxon>Anthemidinae</taxon>
        <taxon>Tanacetum</taxon>
    </lineage>
</organism>
<gene>
    <name evidence="1" type="ORF">Tci_000727</name>
</gene>
<reference evidence="1" key="1">
    <citation type="journal article" date="2019" name="Sci. Rep.">
        <title>Draft genome of Tanacetum cinerariifolium, the natural source of mosquito coil.</title>
        <authorList>
            <person name="Yamashiro T."/>
            <person name="Shiraishi A."/>
            <person name="Satake H."/>
            <person name="Nakayama K."/>
        </authorList>
    </citation>
    <scope>NUCLEOTIDE SEQUENCE</scope>
</reference>
<evidence type="ECO:0000313" key="1">
    <source>
        <dbReference type="EMBL" id="GEU28749.1"/>
    </source>
</evidence>